<evidence type="ECO:0000313" key="3">
    <source>
        <dbReference type="Proteomes" id="UP000830454"/>
    </source>
</evidence>
<accession>A0ABY4HKP2</accession>
<dbReference type="InterPro" id="IPR028973">
    <property type="entry name" value="PhnB-like"/>
</dbReference>
<evidence type="ECO:0000313" key="2">
    <source>
        <dbReference type="EMBL" id="UOX33418.1"/>
    </source>
</evidence>
<organism evidence="2 3">
    <name type="scientific">Flavobacterium sediminilitoris</name>
    <dbReference type="NCBI Taxonomy" id="2024526"/>
    <lineage>
        <taxon>Bacteria</taxon>
        <taxon>Pseudomonadati</taxon>
        <taxon>Bacteroidota</taxon>
        <taxon>Flavobacteriia</taxon>
        <taxon>Flavobacteriales</taxon>
        <taxon>Flavobacteriaceae</taxon>
        <taxon>Flavobacterium</taxon>
    </lineage>
</organism>
<dbReference type="PANTHER" id="PTHR33990:SF1">
    <property type="entry name" value="PROTEIN YJDN"/>
    <property type="match status" value="1"/>
</dbReference>
<dbReference type="EMBL" id="CP090145">
    <property type="protein sequence ID" value="UOX33418.1"/>
    <property type="molecule type" value="Genomic_DNA"/>
</dbReference>
<dbReference type="Proteomes" id="UP000830454">
    <property type="component" value="Chromosome"/>
</dbReference>
<dbReference type="CDD" id="cd06588">
    <property type="entry name" value="PhnB_like"/>
    <property type="match status" value="1"/>
</dbReference>
<sequence length="146" mass="16912">MGKVSIYLNFQGKTEEAFNFYKTIFKTEFIGKIMYNKDVPIQEGMPPFPESEQNKVMHVCLPILGGTHLMATDMLESMGHKVIIGNNTSINLEPDSKEETDRLFNLLSEGATEIQPMQDMFWGDYWGCCLDKFGIRWMFNYTYPQK</sequence>
<dbReference type="SUPFAM" id="SSF54593">
    <property type="entry name" value="Glyoxalase/Bleomycin resistance protein/Dihydroxybiphenyl dioxygenase"/>
    <property type="match status" value="1"/>
</dbReference>
<dbReference type="Gene3D" id="3.10.180.10">
    <property type="entry name" value="2,3-Dihydroxybiphenyl 1,2-Dioxygenase, domain 1"/>
    <property type="match status" value="1"/>
</dbReference>
<dbReference type="Pfam" id="PF06983">
    <property type="entry name" value="3-dmu-9_3-mt"/>
    <property type="match status" value="1"/>
</dbReference>
<protein>
    <submittedName>
        <fullName evidence="2">VOC family protein</fullName>
    </submittedName>
</protein>
<reference evidence="2" key="2">
    <citation type="submission" date="2022-04" db="EMBL/GenBank/DDBJ databases">
        <title>Complete Genome Sequence of Flavobacterium sediminilitoris YSM-43, Isolated from a Tidal Sediment.</title>
        <authorList>
            <person name="Lee P.A."/>
        </authorList>
    </citation>
    <scope>NUCLEOTIDE SEQUENCE</scope>
    <source>
        <strain evidence="2">YSM-43</strain>
    </source>
</reference>
<keyword evidence="3" id="KW-1185">Reference proteome</keyword>
<dbReference type="RefSeq" id="WP_045971396.1">
    <property type="nucleotide sequence ID" value="NZ_CP090145.1"/>
</dbReference>
<name>A0ABY4HKP2_9FLAO</name>
<feature type="domain" description="PhnB-like" evidence="1">
    <location>
        <begin position="3"/>
        <end position="137"/>
    </location>
</feature>
<dbReference type="InterPro" id="IPR029068">
    <property type="entry name" value="Glyas_Bleomycin-R_OHBP_Dase"/>
</dbReference>
<reference evidence="2" key="1">
    <citation type="submission" date="2021-12" db="EMBL/GenBank/DDBJ databases">
        <authorList>
            <person name="Cha I.-T."/>
            <person name="Lee K.-E."/>
            <person name="Park S.-J."/>
        </authorList>
    </citation>
    <scope>NUCLEOTIDE SEQUENCE</scope>
    <source>
        <strain evidence="2">YSM-43</strain>
    </source>
</reference>
<evidence type="ECO:0000259" key="1">
    <source>
        <dbReference type="Pfam" id="PF06983"/>
    </source>
</evidence>
<dbReference type="PANTHER" id="PTHR33990">
    <property type="entry name" value="PROTEIN YJDN-RELATED"/>
    <property type="match status" value="1"/>
</dbReference>
<proteinExistence type="predicted"/>
<gene>
    <name evidence="2" type="ORF">LXD69_15440</name>
</gene>